<feature type="region of interest" description="Disordered" evidence="1">
    <location>
        <begin position="391"/>
        <end position="439"/>
    </location>
</feature>
<feature type="transmembrane region" description="Helical" evidence="2">
    <location>
        <begin position="280"/>
        <end position="299"/>
    </location>
</feature>
<reference evidence="3" key="1">
    <citation type="submission" date="2023-06" db="EMBL/GenBank/DDBJ databases">
        <title>Black Yeasts Isolated from many extreme environments.</title>
        <authorList>
            <person name="Coleine C."/>
            <person name="Stajich J.E."/>
            <person name="Selbmann L."/>
        </authorList>
    </citation>
    <scope>NUCLEOTIDE SEQUENCE</scope>
    <source>
        <strain evidence="3">CCFEE 5200</strain>
    </source>
</reference>
<accession>A0AAN6K9D2</accession>
<evidence type="ECO:0000313" key="3">
    <source>
        <dbReference type="EMBL" id="KAK0970880.1"/>
    </source>
</evidence>
<keyword evidence="2" id="KW-0812">Transmembrane</keyword>
<protein>
    <submittedName>
        <fullName evidence="3">Uncharacterized protein</fullName>
    </submittedName>
</protein>
<evidence type="ECO:0000256" key="1">
    <source>
        <dbReference type="SAM" id="MobiDB-lite"/>
    </source>
</evidence>
<keyword evidence="2" id="KW-0472">Membrane</keyword>
<sequence>MGSDARVALFAPSPLAPYVSLPSIYGGSTGYYSPTTRSDASTWGSTAVPNYTPAAIKPLTTYKDMPRTPVTLLPGVAPAPSTVAPAQPLGLLGTTSGSRPYWSPVASASSSTTSTSPLYSSGSSAAQGLIHGPPLGVAVGVPLGVCALFGLLFALWWTRRRDQGRRKPHLKQQVQSRSKDITWALGPIHLTAPVTMISALLAGVVFAVGHHLFYHGLAGHAVSDHYGKGFGSSVSAQEINIAIGTAFAFLVRACLVLAVSTAYIQAFWRAAKARQSEMNLTVAQLDAAFSALTNLLAFAKGPLWLRNPNTYFYSPLKLWLAYGLAIAFATVAVLVGLAYMYIDEASYSNSFSTIMRTSRGAELSIDIAHEDASGANPLPSEMAGATVRFQDGKAGGERSSEQGWNDRIPARGQTKSSAQDALLEGEGRDHGARHAAETT</sequence>
<keyword evidence="2" id="KW-1133">Transmembrane helix</keyword>
<feature type="transmembrane region" description="Helical" evidence="2">
    <location>
        <begin position="135"/>
        <end position="157"/>
    </location>
</feature>
<dbReference type="Proteomes" id="UP001175353">
    <property type="component" value="Unassembled WGS sequence"/>
</dbReference>
<dbReference type="PANTHER" id="PTHR35041:SF3">
    <property type="entry name" value="FORMYLMETHIONINE DEFORMYLASE-LIKE PROTEIN"/>
    <property type="match status" value="1"/>
</dbReference>
<dbReference type="PANTHER" id="PTHR35041">
    <property type="entry name" value="MEDIATOR OF RNA POLYMERASE II TRANSCRIPTION SUBUNIT 1"/>
    <property type="match status" value="1"/>
</dbReference>
<evidence type="ECO:0000256" key="2">
    <source>
        <dbReference type="SAM" id="Phobius"/>
    </source>
</evidence>
<proteinExistence type="predicted"/>
<feature type="compositionally biased region" description="Basic and acidic residues" evidence="1">
    <location>
        <begin position="425"/>
        <end position="439"/>
    </location>
</feature>
<feature type="transmembrane region" description="Helical" evidence="2">
    <location>
        <begin position="241"/>
        <end position="268"/>
    </location>
</feature>
<feature type="compositionally biased region" description="Basic and acidic residues" evidence="1">
    <location>
        <begin position="391"/>
        <end position="400"/>
    </location>
</feature>
<name>A0AAN6K9D2_9PEZI</name>
<keyword evidence="4" id="KW-1185">Reference proteome</keyword>
<evidence type="ECO:0000313" key="4">
    <source>
        <dbReference type="Proteomes" id="UP001175353"/>
    </source>
</evidence>
<feature type="transmembrane region" description="Helical" evidence="2">
    <location>
        <begin position="181"/>
        <end position="208"/>
    </location>
</feature>
<dbReference type="AlphaFoldDB" id="A0AAN6K9D2"/>
<gene>
    <name evidence="3" type="ORF">LTR91_015735</name>
</gene>
<feature type="transmembrane region" description="Helical" evidence="2">
    <location>
        <begin position="319"/>
        <end position="342"/>
    </location>
</feature>
<organism evidence="3 4">
    <name type="scientific">Friedmanniomyces endolithicus</name>
    <dbReference type="NCBI Taxonomy" id="329885"/>
    <lineage>
        <taxon>Eukaryota</taxon>
        <taxon>Fungi</taxon>
        <taxon>Dikarya</taxon>
        <taxon>Ascomycota</taxon>
        <taxon>Pezizomycotina</taxon>
        <taxon>Dothideomycetes</taxon>
        <taxon>Dothideomycetidae</taxon>
        <taxon>Mycosphaerellales</taxon>
        <taxon>Teratosphaeriaceae</taxon>
        <taxon>Friedmanniomyces</taxon>
    </lineage>
</organism>
<dbReference type="EMBL" id="JAUJLE010000182">
    <property type="protein sequence ID" value="KAK0970880.1"/>
    <property type="molecule type" value="Genomic_DNA"/>
</dbReference>
<comment type="caution">
    <text evidence="3">The sequence shown here is derived from an EMBL/GenBank/DDBJ whole genome shotgun (WGS) entry which is preliminary data.</text>
</comment>